<proteinExistence type="predicted"/>
<keyword evidence="3" id="KW-1185">Reference proteome</keyword>
<reference evidence="2" key="1">
    <citation type="submission" date="2023-03" db="EMBL/GenBank/DDBJ databases">
        <title>Massive genome expansion in bonnet fungi (Mycena s.s.) driven by repeated elements and novel gene families across ecological guilds.</title>
        <authorList>
            <consortium name="Lawrence Berkeley National Laboratory"/>
            <person name="Harder C.B."/>
            <person name="Miyauchi S."/>
            <person name="Viragh M."/>
            <person name="Kuo A."/>
            <person name="Thoen E."/>
            <person name="Andreopoulos B."/>
            <person name="Lu D."/>
            <person name="Skrede I."/>
            <person name="Drula E."/>
            <person name="Henrissat B."/>
            <person name="Morin E."/>
            <person name="Kohler A."/>
            <person name="Barry K."/>
            <person name="LaButti K."/>
            <person name="Morin E."/>
            <person name="Salamov A."/>
            <person name="Lipzen A."/>
            <person name="Mereny Z."/>
            <person name="Hegedus B."/>
            <person name="Baldrian P."/>
            <person name="Stursova M."/>
            <person name="Weitz H."/>
            <person name="Taylor A."/>
            <person name="Grigoriev I.V."/>
            <person name="Nagy L.G."/>
            <person name="Martin F."/>
            <person name="Kauserud H."/>
        </authorList>
    </citation>
    <scope>NUCLEOTIDE SEQUENCE</scope>
    <source>
        <strain evidence="2">CBHHK173m</strain>
    </source>
</reference>
<gene>
    <name evidence="2" type="ORF">B0H15DRAFT_803904</name>
</gene>
<comment type="caution">
    <text evidence="2">The sequence shown here is derived from an EMBL/GenBank/DDBJ whole genome shotgun (WGS) entry which is preliminary data.</text>
</comment>
<dbReference type="PANTHER" id="PTHR33096:SF1">
    <property type="entry name" value="CXC1-LIKE CYSTEINE CLUSTER ASSOCIATED WITH KDZ TRANSPOSASES DOMAIN-CONTAINING PROTEIN"/>
    <property type="match status" value="1"/>
</dbReference>
<feature type="region of interest" description="Disordered" evidence="1">
    <location>
        <begin position="878"/>
        <end position="924"/>
    </location>
</feature>
<dbReference type="Pfam" id="PF18758">
    <property type="entry name" value="KDZ"/>
    <property type="match status" value="1"/>
</dbReference>
<evidence type="ECO:0008006" key="4">
    <source>
        <dbReference type="Google" id="ProtNLM"/>
    </source>
</evidence>
<feature type="region of interest" description="Disordered" evidence="1">
    <location>
        <begin position="1"/>
        <end position="24"/>
    </location>
</feature>
<accession>A0AAD6TV11</accession>
<dbReference type="PANTHER" id="PTHR33096">
    <property type="entry name" value="CXC2 DOMAIN-CONTAINING PROTEIN"/>
    <property type="match status" value="1"/>
</dbReference>
<evidence type="ECO:0000313" key="2">
    <source>
        <dbReference type="EMBL" id="KAJ7080734.1"/>
    </source>
</evidence>
<sequence>MKHLDMNEAERRDHDRMRDIPEDFDNDGYGYEEEVLRGDVAADISHAGESLTEEAIEAADISLLEQLRAHHNQLFPRARDKRTRTNRTQILVDAFAAQMEAMADAYISWDLETSKEGLASVYSQPKDAEVEETNEVFVVDIFSAYYADVPIIKSDAFVASAYVRQGLMPVSPHFPSVVVTIRALEVFRAASLRCPRLGIQAFVRTLCDLHGVPPRGYLATQFRVAFDVYLSIRNVVDKRVQAALGRNTPNWRLKNACPACMYKLEGEESLLIPLLVTIDGNNSLKRFWRREREEVLEDGTSVPGTSKERLDNRVPGADYYLPREEVDRWAKEGLEDMMKGFVPEDGGPEEEDGCMERWQNMREEVTSRAYGMYDETGFFPALCRHSFVLIVVDMVKSGELAKYGFAITNHLLRVLGELGQGYNIGCKYGKMVRAHPGLSKLAADTNFKSLVGAFHGSGHQRECQLKNLSTYVEGVGTEDLETCESFFSKSNALAPTTRYATAFHRKQAITGYLRHADVFDAGLCSQPASSAVSTRRALRTKATLPALQETMVQLRVESRAVFETWLEKEKRFLRTLSKEPVQETLEMEYYQKLVNLLHQEEHLANVMKLRLPAAAAPTDAAGYQRAAKETRGIETQRRHAIERAAKALEAVQDLEARLDTDRWVPGSEKWEAAATMSGRRRYQRALDDLEGLIIARMFKLYKVNMAGTGYKLRKHIAKALQARSKAVKAAIERYNAAADAMTPPKDHLSWEQVVEYAFLADFDLLREGREDIRGEPWALPSGRAAIDQHYKLLRADEELKRLNIEIRRFITYMGDEEAYLRHHEERLVAESNAGLAHQVGRHRMERARFDALHMVALGKLSTEKGFTGSITPGVSVCKERHARSAPSREDVEMHPVAPTGAPRAPPEEHGDDGEDAEDGGDSGELTDAFLHIMRITHDVATAT</sequence>
<dbReference type="InterPro" id="IPR040521">
    <property type="entry name" value="KDZ"/>
</dbReference>
<evidence type="ECO:0000256" key="1">
    <source>
        <dbReference type="SAM" id="MobiDB-lite"/>
    </source>
</evidence>
<dbReference type="AlphaFoldDB" id="A0AAD6TV11"/>
<organism evidence="2 3">
    <name type="scientific">Mycena belliarum</name>
    <dbReference type="NCBI Taxonomy" id="1033014"/>
    <lineage>
        <taxon>Eukaryota</taxon>
        <taxon>Fungi</taxon>
        <taxon>Dikarya</taxon>
        <taxon>Basidiomycota</taxon>
        <taxon>Agaricomycotina</taxon>
        <taxon>Agaricomycetes</taxon>
        <taxon>Agaricomycetidae</taxon>
        <taxon>Agaricales</taxon>
        <taxon>Marasmiineae</taxon>
        <taxon>Mycenaceae</taxon>
        <taxon>Mycena</taxon>
    </lineage>
</organism>
<name>A0AAD6TV11_9AGAR</name>
<evidence type="ECO:0000313" key="3">
    <source>
        <dbReference type="Proteomes" id="UP001222325"/>
    </source>
</evidence>
<feature type="compositionally biased region" description="Basic and acidic residues" evidence="1">
    <location>
        <begin position="1"/>
        <end position="21"/>
    </location>
</feature>
<feature type="compositionally biased region" description="Acidic residues" evidence="1">
    <location>
        <begin position="909"/>
        <end position="921"/>
    </location>
</feature>
<dbReference type="Proteomes" id="UP001222325">
    <property type="component" value="Unassembled WGS sequence"/>
</dbReference>
<dbReference type="EMBL" id="JARJCN010000053">
    <property type="protein sequence ID" value="KAJ7080734.1"/>
    <property type="molecule type" value="Genomic_DNA"/>
</dbReference>
<protein>
    <recommendedName>
        <fullName evidence="4">CxC1-like cysteine cluster associated with KDZ transposases domain-containing protein</fullName>
    </recommendedName>
</protein>